<gene>
    <name evidence="7" type="ORF">NKI27_01285</name>
</gene>
<evidence type="ECO:0000256" key="3">
    <source>
        <dbReference type="ARBA" id="ARBA00022692"/>
    </source>
</evidence>
<comment type="subcellular location">
    <subcellularLocation>
        <location evidence="1 6">Membrane</location>
        <topology evidence="1 6">Multi-pass membrane protein</topology>
    </subcellularLocation>
</comment>
<keyword evidence="4 6" id="KW-1133">Transmembrane helix</keyword>
<comment type="caution">
    <text evidence="6">Lacks conserved residue(s) required for the propagation of feature annotation.</text>
</comment>
<feature type="transmembrane region" description="Helical" evidence="6">
    <location>
        <begin position="170"/>
        <end position="186"/>
    </location>
</feature>
<comment type="similarity">
    <text evidence="2 6">Belongs to the GDT1 family.</text>
</comment>
<proteinExistence type="inferred from homology"/>
<dbReference type="EMBL" id="CP100390">
    <property type="protein sequence ID" value="UZE96408.1"/>
    <property type="molecule type" value="Genomic_DNA"/>
</dbReference>
<sequence length="187" mass="20191">MITSILAPFLLIFAAEFGDKSQLACMLLASRHRGLPVFLGAISAFAILNLLAVTVGVTIARFIPELWLAVLVAVLFLGFGIKSLFENEEDDDDPFSEKPGRTVFITTFLMIFVAELGDKTQLTIAALGASSSAKTVYIAATLALACTTLIGVLCGRWVTQYISTVTLNRISGVLFIMFSAWTIYGII</sequence>
<dbReference type="InterPro" id="IPR001727">
    <property type="entry name" value="GDT1-like"/>
</dbReference>
<name>A0ABY6N2U7_9ALTE</name>
<keyword evidence="3 6" id="KW-0812">Transmembrane</keyword>
<evidence type="ECO:0000256" key="6">
    <source>
        <dbReference type="RuleBase" id="RU365102"/>
    </source>
</evidence>
<reference evidence="7" key="1">
    <citation type="submission" date="2022-06" db="EMBL/GenBank/DDBJ databases">
        <title>Alkalimarinus sp. nov., isolated from gut of a Alitta virens.</title>
        <authorList>
            <person name="Yang A.I."/>
            <person name="Shin N.-R."/>
        </authorList>
    </citation>
    <scope>NUCLEOTIDE SEQUENCE</scope>
    <source>
        <strain evidence="7">A2M4</strain>
    </source>
</reference>
<evidence type="ECO:0000256" key="1">
    <source>
        <dbReference type="ARBA" id="ARBA00004141"/>
    </source>
</evidence>
<evidence type="ECO:0000256" key="5">
    <source>
        <dbReference type="ARBA" id="ARBA00023136"/>
    </source>
</evidence>
<dbReference type="PANTHER" id="PTHR12608">
    <property type="entry name" value="TRANSMEMBRANE PROTEIN HTP-1 RELATED"/>
    <property type="match status" value="1"/>
</dbReference>
<organism evidence="7 8">
    <name type="scientific">Alkalimarinus alittae</name>
    <dbReference type="NCBI Taxonomy" id="2961619"/>
    <lineage>
        <taxon>Bacteria</taxon>
        <taxon>Pseudomonadati</taxon>
        <taxon>Pseudomonadota</taxon>
        <taxon>Gammaproteobacteria</taxon>
        <taxon>Alteromonadales</taxon>
        <taxon>Alteromonadaceae</taxon>
        <taxon>Alkalimarinus</taxon>
    </lineage>
</organism>
<evidence type="ECO:0000313" key="8">
    <source>
        <dbReference type="Proteomes" id="UP001163739"/>
    </source>
</evidence>
<accession>A0ABY6N2U7</accession>
<dbReference type="Pfam" id="PF01169">
    <property type="entry name" value="GDT1"/>
    <property type="match status" value="2"/>
</dbReference>
<keyword evidence="5 6" id="KW-0472">Membrane</keyword>
<protein>
    <recommendedName>
        <fullName evidence="6">GDT1 family protein</fullName>
    </recommendedName>
</protein>
<feature type="transmembrane region" description="Helical" evidence="6">
    <location>
        <begin position="66"/>
        <end position="85"/>
    </location>
</feature>
<keyword evidence="8" id="KW-1185">Reference proteome</keyword>
<evidence type="ECO:0000313" key="7">
    <source>
        <dbReference type="EMBL" id="UZE96408.1"/>
    </source>
</evidence>
<feature type="transmembrane region" description="Helical" evidence="6">
    <location>
        <begin position="136"/>
        <end position="158"/>
    </location>
</feature>
<evidence type="ECO:0000256" key="2">
    <source>
        <dbReference type="ARBA" id="ARBA00009190"/>
    </source>
</evidence>
<evidence type="ECO:0000256" key="4">
    <source>
        <dbReference type="ARBA" id="ARBA00022989"/>
    </source>
</evidence>
<feature type="transmembrane region" description="Helical" evidence="6">
    <location>
        <begin position="34"/>
        <end position="59"/>
    </location>
</feature>
<dbReference type="PANTHER" id="PTHR12608:SF1">
    <property type="entry name" value="TRANSMEMBRANE PROTEIN 165"/>
    <property type="match status" value="1"/>
</dbReference>
<dbReference type="Proteomes" id="UP001163739">
    <property type="component" value="Chromosome"/>
</dbReference>
<dbReference type="RefSeq" id="WP_265047894.1">
    <property type="nucleotide sequence ID" value="NZ_CP100390.1"/>
</dbReference>